<feature type="domain" description="3-hydroxyacyl-CoA dehydrogenase NAD binding" evidence="9">
    <location>
        <begin position="7"/>
        <end position="187"/>
    </location>
</feature>
<evidence type="ECO:0000313" key="11">
    <source>
        <dbReference type="Proteomes" id="UP001597453"/>
    </source>
</evidence>
<dbReference type="InterPro" id="IPR006108">
    <property type="entry name" value="3HC_DH_C"/>
</dbReference>
<reference evidence="11" key="1">
    <citation type="journal article" date="2019" name="Int. J. Syst. Evol. Microbiol.">
        <title>The Global Catalogue of Microorganisms (GCM) 10K type strain sequencing project: providing services to taxonomists for standard genome sequencing and annotation.</title>
        <authorList>
            <consortium name="The Broad Institute Genomics Platform"/>
            <consortium name="The Broad Institute Genome Sequencing Center for Infectious Disease"/>
            <person name="Wu L."/>
            <person name="Ma J."/>
        </authorList>
    </citation>
    <scope>NUCLEOTIDE SEQUENCE [LARGE SCALE GENOMIC DNA]</scope>
    <source>
        <strain evidence="11">TISTR 1511</strain>
    </source>
</reference>
<keyword evidence="5" id="KW-0520">NAD</keyword>
<comment type="catalytic activity">
    <reaction evidence="7">
        <text>a (3S)-3-hydroxyacyl-CoA + NAD(+) = a 3-oxoacyl-CoA + NADH + H(+)</text>
        <dbReference type="Rhea" id="RHEA:22432"/>
        <dbReference type="ChEBI" id="CHEBI:15378"/>
        <dbReference type="ChEBI" id="CHEBI:57318"/>
        <dbReference type="ChEBI" id="CHEBI:57540"/>
        <dbReference type="ChEBI" id="CHEBI:57945"/>
        <dbReference type="ChEBI" id="CHEBI:90726"/>
        <dbReference type="EC" id="1.1.1.35"/>
    </reaction>
</comment>
<evidence type="ECO:0000256" key="3">
    <source>
        <dbReference type="ARBA" id="ARBA00022832"/>
    </source>
</evidence>
<dbReference type="InterPro" id="IPR013328">
    <property type="entry name" value="6PGD_dom2"/>
</dbReference>
<accession>A0ABW5RK00</accession>
<dbReference type="Pfam" id="PF00725">
    <property type="entry name" value="3HCDH"/>
    <property type="match status" value="1"/>
</dbReference>
<evidence type="ECO:0000256" key="2">
    <source>
        <dbReference type="ARBA" id="ARBA00005086"/>
    </source>
</evidence>
<evidence type="ECO:0000259" key="9">
    <source>
        <dbReference type="Pfam" id="PF02737"/>
    </source>
</evidence>
<evidence type="ECO:0000256" key="7">
    <source>
        <dbReference type="ARBA" id="ARBA00049556"/>
    </source>
</evidence>
<feature type="domain" description="3-hydroxyacyl-CoA dehydrogenase C-terminal" evidence="8">
    <location>
        <begin position="190"/>
        <end position="286"/>
    </location>
</feature>
<dbReference type="EMBL" id="JBHUNF010000004">
    <property type="protein sequence ID" value="MFD2675262.1"/>
    <property type="molecule type" value="Genomic_DNA"/>
</dbReference>
<dbReference type="InterPro" id="IPR006176">
    <property type="entry name" value="3-OHacyl-CoA_DH_NAD-bd"/>
</dbReference>
<dbReference type="GO" id="GO:0003857">
    <property type="term" value="F:(3S)-3-hydroxyacyl-CoA dehydrogenase (NAD+) activity"/>
    <property type="evidence" value="ECO:0007669"/>
    <property type="project" value="UniProtKB-EC"/>
</dbReference>
<evidence type="ECO:0000259" key="8">
    <source>
        <dbReference type="Pfam" id="PF00725"/>
    </source>
</evidence>
<evidence type="ECO:0000256" key="6">
    <source>
        <dbReference type="ARBA" id="ARBA00023098"/>
    </source>
</evidence>
<gene>
    <name evidence="10" type="ORF">ACFSUQ_08145</name>
</gene>
<evidence type="ECO:0000256" key="4">
    <source>
        <dbReference type="ARBA" id="ARBA00023002"/>
    </source>
</evidence>
<dbReference type="PANTHER" id="PTHR43561:SF3">
    <property type="entry name" value="HYDROXYACYL-COENZYME A DEHYDROGENASE, MITOCHONDRIAL"/>
    <property type="match status" value="1"/>
</dbReference>
<dbReference type="Pfam" id="PF02737">
    <property type="entry name" value="3HCDH_N"/>
    <property type="match status" value="1"/>
</dbReference>
<dbReference type="Gene3D" id="3.40.50.720">
    <property type="entry name" value="NAD(P)-binding Rossmann-like Domain"/>
    <property type="match status" value="1"/>
</dbReference>
<comment type="caution">
    <text evidence="10">The sequence shown here is derived from an EMBL/GenBank/DDBJ whole genome shotgun (WGS) entry which is preliminary data.</text>
</comment>
<evidence type="ECO:0000256" key="1">
    <source>
        <dbReference type="ARBA" id="ARBA00005005"/>
    </source>
</evidence>
<dbReference type="PIRSF" id="PIRSF000105">
    <property type="entry name" value="HCDH"/>
    <property type="match status" value="1"/>
</dbReference>
<comment type="pathway">
    <text evidence="2">Lipid metabolism; butanoate metabolism.</text>
</comment>
<evidence type="ECO:0000256" key="5">
    <source>
        <dbReference type="ARBA" id="ARBA00023027"/>
    </source>
</evidence>
<dbReference type="InterPro" id="IPR022694">
    <property type="entry name" value="3-OHacyl-CoA_DH"/>
</dbReference>
<evidence type="ECO:0000313" key="10">
    <source>
        <dbReference type="EMBL" id="MFD2675262.1"/>
    </source>
</evidence>
<protein>
    <submittedName>
        <fullName evidence="10">3-hydroxyacyl-CoA dehydrogenase</fullName>
        <ecNumber evidence="10">1.1.1.35</ecNumber>
    </submittedName>
</protein>
<dbReference type="Gene3D" id="1.10.1040.10">
    <property type="entry name" value="N-(1-d-carboxylethyl)-l-norvaline Dehydrogenase, domain 2"/>
    <property type="match status" value="1"/>
</dbReference>
<dbReference type="PANTHER" id="PTHR43561">
    <property type="match status" value="1"/>
</dbReference>
<keyword evidence="6" id="KW-0443">Lipid metabolism</keyword>
<keyword evidence="4 10" id="KW-0560">Oxidoreductase</keyword>
<proteinExistence type="predicted"/>
<comment type="pathway">
    <text evidence="1">Lipid metabolism; fatty acid beta-oxidation.</text>
</comment>
<name>A0ABW5RK00_9MICO</name>
<dbReference type="SUPFAM" id="SSF48179">
    <property type="entry name" value="6-phosphogluconate dehydrogenase C-terminal domain-like"/>
    <property type="match status" value="1"/>
</dbReference>
<organism evidence="10 11">
    <name type="scientific">Gulosibacter bifidus</name>
    <dbReference type="NCBI Taxonomy" id="272239"/>
    <lineage>
        <taxon>Bacteria</taxon>
        <taxon>Bacillati</taxon>
        <taxon>Actinomycetota</taxon>
        <taxon>Actinomycetes</taxon>
        <taxon>Micrococcales</taxon>
        <taxon>Microbacteriaceae</taxon>
        <taxon>Gulosibacter</taxon>
    </lineage>
</organism>
<dbReference type="InterPro" id="IPR008927">
    <property type="entry name" value="6-PGluconate_DH-like_C_sf"/>
</dbReference>
<dbReference type="InterPro" id="IPR036291">
    <property type="entry name" value="NAD(P)-bd_dom_sf"/>
</dbReference>
<dbReference type="SUPFAM" id="SSF51735">
    <property type="entry name" value="NAD(P)-binding Rossmann-fold domains"/>
    <property type="match status" value="1"/>
</dbReference>
<keyword evidence="11" id="KW-1185">Reference proteome</keyword>
<dbReference type="Proteomes" id="UP001597453">
    <property type="component" value="Unassembled WGS sequence"/>
</dbReference>
<sequence length="294" mass="32101">MSTRFKNITVLGTGVLGSQIIFQTAYSGFDVVAYDVADDAIAKLPARWEQLSGYYTHDLGSTPEQLSAAVGRIRATTDLADAVKDADLVIEAVPESIAIKHDTYTKLSQLAPEKTVFASNSSTLLLSDMVSAVNRPEKFVALHFANNIWRQNIAEVMGHEGTDPEVYEELVRFAEAIGMEPIRVLKEQPGYVLNSLLVPLLNSAAGLLIKGVADYKTIDFTWRKATGAPLGPFMIFDIVGMMTPYHLAMARAENDPGQAAWANYLKENFIDQGKLGRATGEGFYKYDADGNIVG</sequence>
<keyword evidence="3" id="KW-0276">Fatty acid metabolism</keyword>
<dbReference type="EC" id="1.1.1.35" evidence="10"/>
<dbReference type="InterPro" id="IPR052242">
    <property type="entry name" value="Mito_3-hydroxyacyl-CoA_DH"/>
</dbReference>
<dbReference type="NCBIfam" id="NF006143">
    <property type="entry name" value="PRK08293.1"/>
    <property type="match status" value="1"/>
</dbReference>
<dbReference type="RefSeq" id="WP_066058012.1">
    <property type="nucleotide sequence ID" value="NZ_JBHUNF010000004.1"/>
</dbReference>